<reference evidence="3" key="1">
    <citation type="submission" date="2021-05" db="EMBL/GenBank/DDBJ databases">
        <title>The genome of the haptophyte Pavlova lutheri (Diacronema luteri, Pavlovales) - a model for lipid biosynthesis in eukaryotic algae.</title>
        <authorList>
            <person name="Hulatt C.J."/>
            <person name="Posewitz M.C."/>
        </authorList>
    </citation>
    <scope>NUCLEOTIDE SEQUENCE</scope>
    <source>
        <strain evidence="3">NIVA-4/92</strain>
    </source>
</reference>
<dbReference type="OrthoDB" id="206869at2759"/>
<feature type="compositionally biased region" description="Pro residues" evidence="1">
    <location>
        <begin position="106"/>
        <end position="125"/>
    </location>
</feature>
<protein>
    <submittedName>
        <fullName evidence="3">Uncharacterized protein</fullName>
    </submittedName>
</protein>
<keyword evidence="4" id="KW-1185">Reference proteome</keyword>
<proteinExistence type="predicted"/>
<accession>A0A8J6CFN9</accession>
<feature type="signal peptide" evidence="2">
    <location>
        <begin position="1"/>
        <end position="19"/>
    </location>
</feature>
<feature type="region of interest" description="Disordered" evidence="1">
    <location>
        <begin position="100"/>
        <end position="178"/>
    </location>
</feature>
<evidence type="ECO:0000256" key="2">
    <source>
        <dbReference type="SAM" id="SignalP"/>
    </source>
</evidence>
<organism evidence="3 4">
    <name type="scientific">Diacronema lutheri</name>
    <name type="common">Unicellular marine alga</name>
    <name type="synonym">Monochrysis lutheri</name>
    <dbReference type="NCBI Taxonomy" id="2081491"/>
    <lineage>
        <taxon>Eukaryota</taxon>
        <taxon>Haptista</taxon>
        <taxon>Haptophyta</taxon>
        <taxon>Pavlovophyceae</taxon>
        <taxon>Pavlovales</taxon>
        <taxon>Pavlovaceae</taxon>
        <taxon>Diacronema</taxon>
    </lineage>
</organism>
<keyword evidence="2" id="KW-0732">Signal</keyword>
<dbReference type="Proteomes" id="UP000751190">
    <property type="component" value="Unassembled WGS sequence"/>
</dbReference>
<name>A0A8J6CFN9_DIALT</name>
<dbReference type="EMBL" id="JAGTXO010000004">
    <property type="protein sequence ID" value="KAG8468215.1"/>
    <property type="molecule type" value="Genomic_DNA"/>
</dbReference>
<dbReference type="AlphaFoldDB" id="A0A8J6CFN9"/>
<sequence>MRAVLRVLNVAALAALASGVRMPTPRAAPRAVRRCIFHASAEEESRATDAGRLELASSDSGMRNINSASPSEARIAELRAKVEKLKGMESAMREGEALLNPKKRAPPPPPPPAAAAAAPPPPPAMSAPAVASGAADATARASAQPAPQPTAQPAQTSSSIGGTWSPPPAVETYKPSGSGSWGVFERPLDISKAMGGGKRVGVGAPPAETEDQAAAKAAEFDALLAAYRAKRGASEAYERENADTINDALAVAKRLMRAGEVRRCVRTLEPVWRNCSVRSELGGRVGLELAMAYDAAAETERAGELYEELLSCSDVEVRRLAKQLKFGLEAMEMLGIDARADVSGPGYISFAEHVDRQYAPSFGVGDTERTVKDAAAAVSLLKYAASSWVLQRWTERGVQQAVALLQREEDSRVQSGAPLTGVWRLVVQVGRRGNVWADERLRQTISPGAGARELRITRQQGVGPLVAELEGTMRERTPPVRAQRAPRYDLAFGSRRLGLLRLPAGAPVVSTVLVLDTELLVTMEQEPDAGADGAASFTVWAPE</sequence>
<comment type="caution">
    <text evidence="3">The sequence shown here is derived from an EMBL/GenBank/DDBJ whole genome shotgun (WGS) entry which is preliminary data.</text>
</comment>
<evidence type="ECO:0000313" key="3">
    <source>
        <dbReference type="EMBL" id="KAG8468215.1"/>
    </source>
</evidence>
<gene>
    <name evidence="3" type="ORF">KFE25_013298</name>
</gene>
<evidence type="ECO:0000256" key="1">
    <source>
        <dbReference type="SAM" id="MobiDB-lite"/>
    </source>
</evidence>
<feature type="chain" id="PRO_5035168760" evidence="2">
    <location>
        <begin position="20"/>
        <end position="543"/>
    </location>
</feature>
<evidence type="ECO:0000313" key="4">
    <source>
        <dbReference type="Proteomes" id="UP000751190"/>
    </source>
</evidence>
<feature type="compositionally biased region" description="Low complexity" evidence="1">
    <location>
        <begin position="126"/>
        <end position="159"/>
    </location>
</feature>
<dbReference type="PANTHER" id="PTHR35482:SF1">
    <property type="entry name" value="CYTOCHROME C OXIDASE SUBUNIT"/>
    <property type="match status" value="1"/>
</dbReference>
<dbReference type="PANTHER" id="PTHR35482">
    <property type="entry name" value="CYTOCHROME C OXIDASE SUBUNIT"/>
    <property type="match status" value="1"/>
</dbReference>
<feature type="compositionally biased region" description="Polar residues" evidence="1">
    <location>
        <begin position="57"/>
        <end position="70"/>
    </location>
</feature>
<feature type="region of interest" description="Disordered" evidence="1">
    <location>
        <begin position="45"/>
        <end position="71"/>
    </location>
</feature>